<dbReference type="PANTHER" id="PTHR38590">
    <property type="entry name" value="BLL0828 PROTEIN"/>
    <property type="match status" value="1"/>
</dbReference>
<feature type="domain" description="DUF559" evidence="1">
    <location>
        <begin position="23"/>
        <end position="124"/>
    </location>
</feature>
<dbReference type="RefSeq" id="WP_413265396.1">
    <property type="nucleotide sequence ID" value="NZ_JBHFNR010000168.1"/>
</dbReference>
<dbReference type="GO" id="GO:0004519">
    <property type="term" value="F:endonuclease activity"/>
    <property type="evidence" value="ECO:0007669"/>
    <property type="project" value="UniProtKB-KW"/>
</dbReference>
<gene>
    <name evidence="2" type="ORF">ACE1CI_22875</name>
</gene>
<name>A0ABV4XVS8_9CYAN</name>
<keyword evidence="3" id="KW-1185">Reference proteome</keyword>
<dbReference type="Pfam" id="PF04480">
    <property type="entry name" value="DUF559"/>
    <property type="match status" value="1"/>
</dbReference>
<dbReference type="EMBL" id="JBHFNR010000168">
    <property type="protein sequence ID" value="MFB2895761.1"/>
    <property type="molecule type" value="Genomic_DNA"/>
</dbReference>
<dbReference type="Proteomes" id="UP001576784">
    <property type="component" value="Unassembled WGS sequence"/>
</dbReference>
<dbReference type="CDD" id="cd01038">
    <property type="entry name" value="Endonuclease_DUF559"/>
    <property type="match status" value="1"/>
</dbReference>
<protein>
    <submittedName>
        <fullName evidence="2">Endonuclease domain-containing protein</fullName>
    </submittedName>
</protein>
<evidence type="ECO:0000313" key="3">
    <source>
        <dbReference type="Proteomes" id="UP001576784"/>
    </source>
</evidence>
<dbReference type="SUPFAM" id="SSF52980">
    <property type="entry name" value="Restriction endonuclease-like"/>
    <property type="match status" value="1"/>
</dbReference>
<dbReference type="Gene3D" id="3.40.960.10">
    <property type="entry name" value="VSR Endonuclease"/>
    <property type="match status" value="1"/>
</dbReference>
<keyword evidence="2" id="KW-0540">Nuclease</keyword>
<dbReference type="InterPro" id="IPR011335">
    <property type="entry name" value="Restrct_endonuc-II-like"/>
</dbReference>
<keyword evidence="2" id="KW-0255">Endonuclease</keyword>
<evidence type="ECO:0000259" key="1">
    <source>
        <dbReference type="Pfam" id="PF04480"/>
    </source>
</evidence>
<reference evidence="2 3" key="1">
    <citation type="submission" date="2024-09" db="EMBL/GenBank/DDBJ databases">
        <title>Floridaenema gen nov. (Aerosakkonemataceae, Aerosakkonematales ord. nov., Cyanobacteria) from benthic tropical and subtropical fresh waters, with the description of four new species.</title>
        <authorList>
            <person name="Moretto J.A."/>
            <person name="Berthold D.E."/>
            <person name="Lefler F.W."/>
            <person name="Huang I.-S."/>
            <person name="Laughinghouse H. IV."/>
        </authorList>
    </citation>
    <scope>NUCLEOTIDE SEQUENCE [LARGE SCALE GENOMIC DNA]</scope>
    <source>
        <strain evidence="2 3">BLCC-F50</strain>
    </source>
</reference>
<comment type="caution">
    <text evidence="2">The sequence shown here is derived from an EMBL/GenBank/DDBJ whole genome shotgun (WGS) entry which is preliminary data.</text>
</comment>
<sequence length="133" mass="15654">MPSSHHQNLNTTEFHLPYNPQLIARAKELRKNSTPAEKKLWQNYLRTFKFRVLRQRPIDNFIVDFYCAALKLVIEVDGESHFTDEGQEYDRERTQILQGYGLKVVRFTNDQVLNNFEAVCEEIEGLIPPNPPY</sequence>
<evidence type="ECO:0000313" key="2">
    <source>
        <dbReference type="EMBL" id="MFB2895761.1"/>
    </source>
</evidence>
<organism evidence="2 3">
    <name type="scientific">Floridaenema flaviceps BLCC-F50</name>
    <dbReference type="NCBI Taxonomy" id="3153642"/>
    <lineage>
        <taxon>Bacteria</taxon>
        <taxon>Bacillati</taxon>
        <taxon>Cyanobacteriota</taxon>
        <taxon>Cyanophyceae</taxon>
        <taxon>Oscillatoriophycideae</taxon>
        <taxon>Aerosakkonematales</taxon>
        <taxon>Aerosakkonemataceae</taxon>
        <taxon>Floridanema</taxon>
        <taxon>Floridanema flaviceps</taxon>
    </lineage>
</organism>
<proteinExistence type="predicted"/>
<keyword evidence="2" id="KW-0378">Hydrolase</keyword>
<dbReference type="InterPro" id="IPR007569">
    <property type="entry name" value="DUF559"/>
</dbReference>
<dbReference type="InterPro" id="IPR047216">
    <property type="entry name" value="Endonuclease_DUF559_bact"/>
</dbReference>
<accession>A0ABV4XVS8</accession>
<dbReference type="PANTHER" id="PTHR38590:SF1">
    <property type="entry name" value="BLL0828 PROTEIN"/>
    <property type="match status" value="1"/>
</dbReference>